<sequence>MEFLGTAGKNYKLQTNVYLKGSGDGFFDHKTPVVGREMTFDLWFDPAQQYHRYAILWTPTQIIFFVDDIPIRHYPKKSSATYPENAMREYIS</sequence>
<dbReference type="Pfam" id="PF00722">
    <property type="entry name" value="Glyco_hydro_16"/>
    <property type="match status" value="1"/>
</dbReference>
<dbReference type="SUPFAM" id="SSF49899">
    <property type="entry name" value="Concanavalin A-like lectins/glucanases"/>
    <property type="match status" value="1"/>
</dbReference>
<reference evidence="4" key="1">
    <citation type="submission" date="2022-07" db="EMBL/GenBank/DDBJ databases">
        <authorList>
            <person name="Macas J."/>
            <person name="Novak P."/>
            <person name="Neumann P."/>
        </authorList>
    </citation>
    <scope>NUCLEOTIDE SEQUENCE</scope>
</reference>
<dbReference type="InterPro" id="IPR013320">
    <property type="entry name" value="ConA-like_dom_sf"/>
</dbReference>
<evidence type="ECO:0000259" key="3">
    <source>
        <dbReference type="PROSITE" id="PS51762"/>
    </source>
</evidence>
<keyword evidence="2" id="KW-0326">Glycosidase</keyword>
<dbReference type="PANTHER" id="PTHR31062">
    <property type="entry name" value="XYLOGLUCAN ENDOTRANSGLUCOSYLASE/HYDROLASE PROTEIN 8-RELATED"/>
    <property type="match status" value="1"/>
</dbReference>
<keyword evidence="5" id="KW-1185">Reference proteome</keyword>
<dbReference type="Proteomes" id="UP001152523">
    <property type="component" value="Unassembled WGS sequence"/>
</dbReference>
<evidence type="ECO:0000313" key="5">
    <source>
        <dbReference type="Proteomes" id="UP001152523"/>
    </source>
</evidence>
<evidence type="ECO:0000256" key="2">
    <source>
        <dbReference type="ARBA" id="ARBA00023295"/>
    </source>
</evidence>
<dbReference type="GO" id="GO:0004553">
    <property type="term" value="F:hydrolase activity, hydrolyzing O-glycosyl compounds"/>
    <property type="evidence" value="ECO:0007669"/>
    <property type="project" value="InterPro"/>
</dbReference>
<accession>A0AAV0FHM5</accession>
<evidence type="ECO:0000256" key="1">
    <source>
        <dbReference type="ARBA" id="ARBA00022801"/>
    </source>
</evidence>
<dbReference type="PROSITE" id="PS51762">
    <property type="entry name" value="GH16_2"/>
    <property type="match status" value="1"/>
</dbReference>
<dbReference type="InterPro" id="IPR000757">
    <property type="entry name" value="Beta-glucanase-like"/>
</dbReference>
<gene>
    <name evidence="4" type="ORF">CEPIT_LOCUS34126</name>
</gene>
<dbReference type="AlphaFoldDB" id="A0AAV0FHM5"/>
<comment type="caution">
    <text evidence="4">The sequence shown here is derived from an EMBL/GenBank/DDBJ whole genome shotgun (WGS) entry which is preliminary data.</text>
</comment>
<protein>
    <recommendedName>
        <fullName evidence="3">GH16 domain-containing protein</fullName>
    </recommendedName>
</protein>
<evidence type="ECO:0000313" key="4">
    <source>
        <dbReference type="EMBL" id="CAH9134932.1"/>
    </source>
</evidence>
<dbReference type="GO" id="GO:0005975">
    <property type="term" value="P:carbohydrate metabolic process"/>
    <property type="evidence" value="ECO:0007669"/>
    <property type="project" value="InterPro"/>
</dbReference>
<keyword evidence="1" id="KW-0378">Hydrolase</keyword>
<dbReference type="Gene3D" id="2.60.120.200">
    <property type="match status" value="1"/>
</dbReference>
<name>A0AAV0FHM5_9ASTE</name>
<organism evidence="4 5">
    <name type="scientific">Cuscuta epithymum</name>
    <dbReference type="NCBI Taxonomy" id="186058"/>
    <lineage>
        <taxon>Eukaryota</taxon>
        <taxon>Viridiplantae</taxon>
        <taxon>Streptophyta</taxon>
        <taxon>Embryophyta</taxon>
        <taxon>Tracheophyta</taxon>
        <taxon>Spermatophyta</taxon>
        <taxon>Magnoliopsida</taxon>
        <taxon>eudicotyledons</taxon>
        <taxon>Gunneridae</taxon>
        <taxon>Pentapetalae</taxon>
        <taxon>asterids</taxon>
        <taxon>lamiids</taxon>
        <taxon>Solanales</taxon>
        <taxon>Convolvulaceae</taxon>
        <taxon>Cuscuteae</taxon>
        <taxon>Cuscuta</taxon>
        <taxon>Cuscuta subgen. Cuscuta</taxon>
    </lineage>
</organism>
<dbReference type="InterPro" id="IPR044791">
    <property type="entry name" value="Beta-glucanase/XTH"/>
</dbReference>
<feature type="domain" description="GH16" evidence="3">
    <location>
        <begin position="1"/>
        <end position="92"/>
    </location>
</feature>
<proteinExistence type="predicted"/>
<dbReference type="EMBL" id="CAMAPF010000984">
    <property type="protein sequence ID" value="CAH9134932.1"/>
    <property type="molecule type" value="Genomic_DNA"/>
</dbReference>